<accession>A0ACC1KLT9</accession>
<evidence type="ECO:0000313" key="1">
    <source>
        <dbReference type="EMBL" id="KAJ2791735.1"/>
    </source>
</evidence>
<dbReference type="Proteomes" id="UP001140087">
    <property type="component" value="Unassembled WGS sequence"/>
</dbReference>
<proteinExistence type="predicted"/>
<reference evidence="1" key="1">
    <citation type="submission" date="2022-07" db="EMBL/GenBank/DDBJ databases">
        <title>Phylogenomic reconstructions and comparative analyses of Kickxellomycotina fungi.</title>
        <authorList>
            <person name="Reynolds N.K."/>
            <person name="Stajich J.E."/>
            <person name="Barry K."/>
            <person name="Grigoriev I.V."/>
            <person name="Crous P."/>
            <person name="Smith M.E."/>
        </authorList>
    </citation>
    <scope>NUCLEOTIDE SEQUENCE</scope>
    <source>
        <strain evidence="1">BCRC 34780</strain>
    </source>
</reference>
<feature type="non-terminal residue" evidence="1">
    <location>
        <position position="1"/>
    </location>
</feature>
<dbReference type="EMBL" id="JANBUN010003250">
    <property type="protein sequence ID" value="KAJ2791735.1"/>
    <property type="molecule type" value="Genomic_DNA"/>
</dbReference>
<name>A0ACC1KLT9_9FUNG</name>
<protein>
    <submittedName>
        <fullName evidence="1">Uncharacterized protein</fullName>
    </submittedName>
</protein>
<evidence type="ECO:0000313" key="2">
    <source>
        <dbReference type="Proteomes" id="UP001140087"/>
    </source>
</evidence>
<comment type="caution">
    <text evidence="1">The sequence shown here is derived from an EMBL/GenBank/DDBJ whole genome shotgun (WGS) entry which is preliminary data.</text>
</comment>
<feature type="non-terminal residue" evidence="1">
    <location>
        <position position="179"/>
    </location>
</feature>
<keyword evidence="2" id="KW-1185">Reference proteome</keyword>
<organism evidence="1 2">
    <name type="scientific">Coemansia helicoidea</name>
    <dbReference type="NCBI Taxonomy" id="1286919"/>
    <lineage>
        <taxon>Eukaryota</taxon>
        <taxon>Fungi</taxon>
        <taxon>Fungi incertae sedis</taxon>
        <taxon>Zoopagomycota</taxon>
        <taxon>Kickxellomycotina</taxon>
        <taxon>Kickxellomycetes</taxon>
        <taxon>Kickxellales</taxon>
        <taxon>Kickxellaceae</taxon>
        <taxon>Coemansia</taxon>
    </lineage>
</organism>
<gene>
    <name evidence="1" type="ORF">H4R21_006271</name>
</gene>
<sequence>VARRMCEMKISFSLIKERGKRIEQVEALLKAANVSTKAPLEIPELMSPGFDAHLMAIDLPIPPEFTAPASMPPQPPTQQPVHIQPLPVPPGAAAELSVVPVQPAAPGQIVPQKHPADTVTSPVEGAAAAKKAKTGPPAAAVEASPKAPRPKSKPKASAGGRKVPTAATSPAPSASVPVP</sequence>